<dbReference type="EMBL" id="CP018024">
    <property type="protein sequence ID" value="APD90393.1"/>
    <property type="molecule type" value="Genomic_DNA"/>
</dbReference>
<evidence type="ECO:0000256" key="1">
    <source>
        <dbReference type="SAM" id="Phobius"/>
    </source>
</evidence>
<name>A0AAC9NRS7_9ALTE</name>
<proteinExistence type="predicted"/>
<keyword evidence="1" id="KW-1133">Transmembrane helix</keyword>
<dbReference type="Proteomes" id="UP000182101">
    <property type="component" value="Chromosome"/>
</dbReference>
<keyword evidence="1" id="KW-0472">Membrane</keyword>
<feature type="transmembrane region" description="Helical" evidence="1">
    <location>
        <begin position="239"/>
        <end position="259"/>
    </location>
</feature>
<reference evidence="2 3" key="1">
    <citation type="submission" date="2016-11" db="EMBL/GenBank/DDBJ databases">
        <title>Networking in microbes: conjugative elements and plasmids in the genus Alteromonas.</title>
        <authorList>
            <person name="Lopez-Perez M."/>
            <person name="Ramon-Marco N."/>
            <person name="Rodriguez-Valera F."/>
        </authorList>
    </citation>
    <scope>NUCLEOTIDE SEQUENCE [LARGE SCALE GENOMIC DNA]</scope>
    <source>
        <strain evidence="2 3">CP48</strain>
    </source>
</reference>
<accession>A0AAC9NRS7</accession>
<evidence type="ECO:0000313" key="2">
    <source>
        <dbReference type="EMBL" id="APD90393.1"/>
    </source>
</evidence>
<dbReference type="AlphaFoldDB" id="A0AAC9NRS7"/>
<protein>
    <submittedName>
        <fullName evidence="2">Uncharacterized protein</fullName>
    </submittedName>
</protein>
<evidence type="ECO:0000313" key="3">
    <source>
        <dbReference type="Proteomes" id="UP000182101"/>
    </source>
</evidence>
<gene>
    <name evidence="2" type="ORF">BM524_11595</name>
</gene>
<organism evidence="2 3">
    <name type="scientific">Alteromonas mediterranea</name>
    <dbReference type="NCBI Taxonomy" id="314275"/>
    <lineage>
        <taxon>Bacteria</taxon>
        <taxon>Pseudomonadati</taxon>
        <taxon>Pseudomonadota</taxon>
        <taxon>Gammaproteobacteria</taxon>
        <taxon>Alteromonadales</taxon>
        <taxon>Alteromonadaceae</taxon>
        <taxon>Alteromonas/Salinimonas group</taxon>
        <taxon>Alteromonas</taxon>
    </lineage>
</organism>
<sequence>MATARVNLANTSGSAPEDYSKTRTLVGAAANSAVSAPSAIDITQFESGLSTAILQGQSQSSLTSFIPTNFDTFGRGTINNLNLDVFSDLLGISSFLTLSAEVLNTISKVDGNMGVSNDISLSAQGSSNIANAEVNLLGHRVTLSALENQSLFANLNIADFGLGIFVNEASMSCSDISCTESRNAVRVSFNDFSLNALHSALSPLGGTLPLGTTFNLPNNPVVNGEIILASSFATTAAPAAVNAPATFALMIFAMGLVSARRFSVKKPRFL</sequence>
<keyword evidence="1" id="KW-0812">Transmembrane</keyword>